<keyword evidence="3" id="KW-1185">Reference proteome</keyword>
<feature type="transmembrane region" description="Helical" evidence="1">
    <location>
        <begin position="35"/>
        <end position="54"/>
    </location>
</feature>
<evidence type="ECO:0000313" key="3">
    <source>
        <dbReference type="Proteomes" id="UP001197974"/>
    </source>
</evidence>
<accession>A0ABY9JUS8</accession>
<keyword evidence="1" id="KW-1133">Transmembrane helix</keyword>
<evidence type="ECO:0000313" key="2">
    <source>
        <dbReference type="EMBL" id="WLR43161.1"/>
    </source>
</evidence>
<protein>
    <submittedName>
        <fullName evidence="2">Uncharacterized protein</fullName>
    </submittedName>
</protein>
<keyword evidence="1" id="KW-0812">Transmembrane</keyword>
<dbReference type="Proteomes" id="UP001197974">
    <property type="component" value="Chromosome"/>
</dbReference>
<name>A0ABY9JUS8_9BACI</name>
<dbReference type="RefSeq" id="WP_226538985.1">
    <property type="nucleotide sequence ID" value="NZ_CP129013.1"/>
</dbReference>
<proteinExistence type="predicted"/>
<dbReference type="EMBL" id="CP129013">
    <property type="protein sequence ID" value="WLR43161.1"/>
    <property type="molecule type" value="Genomic_DNA"/>
</dbReference>
<reference evidence="2 3" key="1">
    <citation type="submission" date="2023-06" db="EMBL/GenBank/DDBJ databases">
        <title>Five Gram-positive bacteria isolated from mangrove sediments in Shenzhen, Guangdong, China.</title>
        <authorList>
            <person name="Yu S."/>
            <person name="Zheng W."/>
            <person name="Huang Y."/>
        </authorList>
    </citation>
    <scope>NUCLEOTIDE SEQUENCE [LARGE SCALE GENOMIC DNA]</scope>
    <source>
        <strain evidence="2 3">SaN35-3</strain>
    </source>
</reference>
<gene>
    <name evidence="2" type="ORF">LC087_02860</name>
</gene>
<evidence type="ECO:0000256" key="1">
    <source>
        <dbReference type="SAM" id="Phobius"/>
    </source>
</evidence>
<organism evidence="2 3">
    <name type="scientific">Bacillus carboniphilus</name>
    <dbReference type="NCBI Taxonomy" id="86663"/>
    <lineage>
        <taxon>Bacteria</taxon>
        <taxon>Bacillati</taxon>
        <taxon>Bacillota</taxon>
        <taxon>Bacilli</taxon>
        <taxon>Bacillales</taxon>
        <taxon>Bacillaceae</taxon>
        <taxon>Bacillus</taxon>
    </lineage>
</organism>
<keyword evidence="1" id="KW-0472">Membrane</keyword>
<sequence>MSFIKKHIILILSLIGLMCPIVGMLLIDYYYYSSVISWFVGLGFIIMAEFVVLSRPDKEKTVSKSHIKNQV</sequence>
<feature type="transmembrane region" description="Helical" evidence="1">
    <location>
        <begin position="7"/>
        <end position="29"/>
    </location>
</feature>